<comment type="subcellular location">
    <subcellularLocation>
        <location evidence="1">Nucleus</location>
    </subcellularLocation>
</comment>
<evidence type="ECO:0000313" key="11">
    <source>
        <dbReference type="EMBL" id="KAK2079688.1"/>
    </source>
</evidence>
<reference evidence="11" key="1">
    <citation type="submission" date="2021-01" db="EMBL/GenBank/DDBJ databases">
        <authorList>
            <person name="Eckstrom K.M.E."/>
        </authorList>
    </citation>
    <scope>NUCLEOTIDE SEQUENCE</scope>
    <source>
        <strain evidence="11">UVCC 0001</strain>
    </source>
</reference>
<evidence type="ECO:0000256" key="7">
    <source>
        <dbReference type="ARBA" id="ARBA00023242"/>
    </source>
</evidence>
<feature type="region of interest" description="Disordered" evidence="9">
    <location>
        <begin position="293"/>
        <end position="322"/>
    </location>
</feature>
<dbReference type="FunFam" id="1.10.287.4070:FF:000003">
    <property type="entry name" value="U4/U6 small nuclear ribonucleoprotein PRP31"/>
    <property type="match status" value="1"/>
</dbReference>
<keyword evidence="7" id="KW-0539">Nucleus</keyword>
<dbReference type="InterPro" id="IPR019175">
    <property type="entry name" value="Prp31_C"/>
</dbReference>
<dbReference type="InterPro" id="IPR012976">
    <property type="entry name" value="NOSIC"/>
</dbReference>
<proteinExistence type="inferred from homology"/>
<keyword evidence="5" id="KW-0694">RNA-binding</keyword>
<evidence type="ECO:0000256" key="9">
    <source>
        <dbReference type="SAM" id="MobiDB-lite"/>
    </source>
</evidence>
<dbReference type="SUPFAM" id="SSF89124">
    <property type="entry name" value="Nop domain"/>
    <property type="match status" value="1"/>
</dbReference>
<dbReference type="InterPro" id="IPR002687">
    <property type="entry name" value="Nop_dom"/>
</dbReference>
<dbReference type="GO" id="GO:0046540">
    <property type="term" value="C:U4/U6 x U5 tri-snRNP complex"/>
    <property type="evidence" value="ECO:0007669"/>
    <property type="project" value="InterPro"/>
</dbReference>
<name>A0AAD9IJY1_PROWI</name>
<sequence length="456" mass="48865">MAATLAESFLADLEDLSDDEEVLAADEAQPDEAMPDVVETAHFEELSAVATLADSDRYREPQQAARGEADPSYRLVVRCNELIVDIDSEIAAIHGFMRDHYRPRFPELESLVQSPLDYAAVAAAVGNEMDVTLVDLDALLPPATVMVVTVTATTTAGQPLPPAELQKVLDAAALVRRLAADRAAMQEFVQRRMDAVAPNLSAAVGTQVAAQLMGLAGGLLALAAIPACNLLVLGAKRRTLAGFGARRPRCARAPARLVAGKAAILARVDAHGSDPSGAQGRALRDEMRAKIEKWQEPPPARQTKVLPLPDAGENRRRRGGRRYRKMKERYGLTELKKQANRMGFNQPEEEFVDGEDTIGLGVINKEGSGRLRSVAVQQRQKLSAKTAKKYAARGYGSSGTATSGLSSSLAFTPIQGIELANPVQAASADSMRDGTESYFSEYSGFKSAVGGVKRKA</sequence>
<feature type="domain" description="Nop" evidence="10">
    <location>
        <begin position="196"/>
        <end position="328"/>
    </location>
</feature>
<dbReference type="GO" id="GO:0005687">
    <property type="term" value="C:U4 snRNP"/>
    <property type="evidence" value="ECO:0007669"/>
    <property type="project" value="TreeGrafter"/>
</dbReference>
<keyword evidence="6" id="KW-0508">mRNA splicing</keyword>
<dbReference type="PROSITE" id="PS51358">
    <property type="entry name" value="NOP"/>
    <property type="match status" value="1"/>
</dbReference>
<dbReference type="GO" id="GO:0003723">
    <property type="term" value="F:RNA binding"/>
    <property type="evidence" value="ECO:0007669"/>
    <property type="project" value="UniProtKB-KW"/>
</dbReference>
<protein>
    <recommendedName>
        <fullName evidence="10">Nop domain-containing protein</fullName>
    </recommendedName>
</protein>
<dbReference type="GO" id="GO:0071011">
    <property type="term" value="C:precatalytic spliceosome"/>
    <property type="evidence" value="ECO:0007669"/>
    <property type="project" value="TreeGrafter"/>
</dbReference>
<dbReference type="Gene3D" id="1.10.246.90">
    <property type="entry name" value="Nop domain"/>
    <property type="match status" value="2"/>
</dbReference>
<dbReference type="InterPro" id="IPR042239">
    <property type="entry name" value="Nop_C"/>
</dbReference>
<dbReference type="Pfam" id="PF01798">
    <property type="entry name" value="Nop"/>
    <property type="match status" value="2"/>
</dbReference>
<dbReference type="AlphaFoldDB" id="A0AAD9IJY1"/>
<keyword evidence="12" id="KW-1185">Reference proteome</keyword>
<dbReference type="EMBL" id="JASFZW010000002">
    <property type="protein sequence ID" value="KAK2079688.1"/>
    <property type="molecule type" value="Genomic_DNA"/>
</dbReference>
<keyword evidence="3" id="KW-0507">mRNA processing</keyword>
<evidence type="ECO:0000256" key="5">
    <source>
        <dbReference type="ARBA" id="ARBA00022884"/>
    </source>
</evidence>
<evidence type="ECO:0000256" key="4">
    <source>
        <dbReference type="ARBA" id="ARBA00022728"/>
    </source>
</evidence>
<keyword evidence="8" id="KW-0687">Ribonucleoprotein</keyword>
<organism evidence="11 12">
    <name type="scientific">Prototheca wickerhamii</name>
    <dbReference type="NCBI Taxonomy" id="3111"/>
    <lineage>
        <taxon>Eukaryota</taxon>
        <taxon>Viridiplantae</taxon>
        <taxon>Chlorophyta</taxon>
        <taxon>core chlorophytes</taxon>
        <taxon>Trebouxiophyceae</taxon>
        <taxon>Chlorellales</taxon>
        <taxon>Chlorellaceae</taxon>
        <taxon>Prototheca</taxon>
    </lineage>
</organism>
<dbReference type="PANTHER" id="PTHR13904">
    <property type="entry name" value="PRE-MRNA SPLICING FACTOR PRP31"/>
    <property type="match status" value="1"/>
</dbReference>
<evidence type="ECO:0000313" key="12">
    <source>
        <dbReference type="Proteomes" id="UP001255856"/>
    </source>
</evidence>
<dbReference type="SMART" id="SM00931">
    <property type="entry name" value="NOSIC"/>
    <property type="match status" value="1"/>
</dbReference>
<evidence type="ECO:0000256" key="3">
    <source>
        <dbReference type="ARBA" id="ARBA00022664"/>
    </source>
</evidence>
<evidence type="ECO:0000256" key="2">
    <source>
        <dbReference type="ARBA" id="ARBA00005572"/>
    </source>
</evidence>
<evidence type="ECO:0000259" key="10">
    <source>
        <dbReference type="PROSITE" id="PS51358"/>
    </source>
</evidence>
<dbReference type="Pfam" id="PF09785">
    <property type="entry name" value="Prp31_C"/>
    <property type="match status" value="1"/>
</dbReference>
<comment type="caution">
    <text evidence="11">The sequence shown here is derived from an EMBL/GenBank/DDBJ whole genome shotgun (WGS) entry which is preliminary data.</text>
</comment>
<evidence type="ECO:0000256" key="1">
    <source>
        <dbReference type="ARBA" id="ARBA00004123"/>
    </source>
</evidence>
<evidence type="ECO:0000256" key="8">
    <source>
        <dbReference type="ARBA" id="ARBA00023274"/>
    </source>
</evidence>
<dbReference type="Proteomes" id="UP001255856">
    <property type="component" value="Unassembled WGS sequence"/>
</dbReference>
<dbReference type="PANTHER" id="PTHR13904:SF0">
    <property type="entry name" value="U4_U6 SMALL NUCLEAR RIBONUCLEOPROTEIN PRP31"/>
    <property type="match status" value="1"/>
</dbReference>
<gene>
    <name evidence="11" type="ORF">QBZ16_002083</name>
</gene>
<dbReference type="InterPro" id="IPR036070">
    <property type="entry name" value="Nop_dom_sf"/>
</dbReference>
<dbReference type="GO" id="GO:0000244">
    <property type="term" value="P:spliceosomal tri-snRNP complex assembly"/>
    <property type="evidence" value="ECO:0007669"/>
    <property type="project" value="InterPro"/>
</dbReference>
<comment type="similarity">
    <text evidence="2">Belongs to the PRP31 family.</text>
</comment>
<accession>A0AAD9IJY1</accession>
<dbReference type="Gene3D" id="1.10.287.4070">
    <property type="match status" value="1"/>
</dbReference>
<keyword evidence="4" id="KW-0747">Spliceosome</keyword>
<dbReference type="InterPro" id="IPR027105">
    <property type="entry name" value="Prp31"/>
</dbReference>
<evidence type="ECO:0000256" key="6">
    <source>
        <dbReference type="ARBA" id="ARBA00023187"/>
    </source>
</evidence>